<reference evidence="2" key="2">
    <citation type="submission" date="2021-04" db="EMBL/GenBank/DDBJ databases">
        <authorList>
            <person name="Gilroy R."/>
        </authorList>
    </citation>
    <scope>NUCLEOTIDE SEQUENCE</scope>
    <source>
        <strain evidence="2">ChiSjej5B23-15282</strain>
    </source>
</reference>
<feature type="binding site" evidence="1">
    <location>
        <position position="120"/>
    </location>
    <ligand>
        <name>ATP</name>
        <dbReference type="ChEBI" id="CHEBI:30616"/>
    </ligand>
</feature>
<comment type="caution">
    <text evidence="2">The sequence shown here is derived from an EMBL/GenBank/DDBJ whole genome shotgun (WGS) entry which is preliminary data.</text>
</comment>
<dbReference type="PANTHER" id="PTHR43515">
    <property type="entry name" value="THREONINE SYNTHASE-LIKE 1"/>
    <property type="match status" value="1"/>
</dbReference>
<comment type="function">
    <text evidence="1">Catalyzes the specific phosphorylation of the 3-hydroxyl group of shikimic acid using ATP as a cosubstrate.</text>
</comment>
<keyword evidence="1" id="KW-0547">Nucleotide-binding</keyword>
<feature type="binding site" evidence="1">
    <location>
        <begin position="15"/>
        <end position="20"/>
    </location>
    <ligand>
        <name>ATP</name>
        <dbReference type="ChEBI" id="CHEBI:30616"/>
    </ligand>
</feature>
<keyword evidence="1" id="KW-0057">Aromatic amino acid biosynthesis</keyword>
<keyword evidence="1" id="KW-0479">Metal-binding</keyword>
<proteinExistence type="inferred from homology"/>
<sequence>MNYKKKNLIFIGMPAVGKSTVGIVVAKRLGMQFIDTDLLIQEQEGKLLREIIAEAGQDGFLKIENQVNAAVSPENAVISPGGSVIYCREAMEHYKKIGTVVYLKASYQTIKKRIRNPKKRGVVLREGQSLRDLYDERVPYFEKYADITVCEDGCRIEETIENVLDAVKKRRKKYRRRKKLDKGTSPKLK</sequence>
<dbReference type="AlphaFoldDB" id="A0A9D2ASG6"/>
<feature type="binding site" evidence="1">
    <location>
        <position position="137"/>
    </location>
    <ligand>
        <name>substrate</name>
    </ligand>
</feature>
<dbReference type="HAMAP" id="MF_00109">
    <property type="entry name" value="Shikimate_kinase"/>
    <property type="match status" value="1"/>
</dbReference>
<evidence type="ECO:0000256" key="1">
    <source>
        <dbReference type="HAMAP-Rule" id="MF_00109"/>
    </source>
</evidence>
<keyword evidence="1" id="KW-0963">Cytoplasm</keyword>
<comment type="catalytic activity">
    <reaction evidence="1">
        <text>shikimate + ATP = 3-phosphoshikimate + ADP + H(+)</text>
        <dbReference type="Rhea" id="RHEA:13121"/>
        <dbReference type="ChEBI" id="CHEBI:15378"/>
        <dbReference type="ChEBI" id="CHEBI:30616"/>
        <dbReference type="ChEBI" id="CHEBI:36208"/>
        <dbReference type="ChEBI" id="CHEBI:145989"/>
        <dbReference type="ChEBI" id="CHEBI:456216"/>
        <dbReference type="EC" id="2.7.1.71"/>
    </reaction>
</comment>
<name>A0A9D2ASG6_9FIRM</name>
<dbReference type="GO" id="GO:0005737">
    <property type="term" value="C:cytoplasm"/>
    <property type="evidence" value="ECO:0007669"/>
    <property type="project" value="UniProtKB-SubCell"/>
</dbReference>
<keyword evidence="1" id="KW-0028">Amino-acid biosynthesis</keyword>
<dbReference type="Proteomes" id="UP000824243">
    <property type="component" value="Unassembled WGS sequence"/>
</dbReference>
<dbReference type="Gene3D" id="3.40.50.300">
    <property type="entry name" value="P-loop containing nucleotide triphosphate hydrolases"/>
    <property type="match status" value="1"/>
</dbReference>
<keyword evidence="1" id="KW-0460">Magnesium</keyword>
<dbReference type="GO" id="GO:0008652">
    <property type="term" value="P:amino acid biosynthetic process"/>
    <property type="evidence" value="ECO:0007669"/>
    <property type="project" value="UniProtKB-KW"/>
</dbReference>
<comment type="subunit">
    <text evidence="1">Monomer.</text>
</comment>
<accession>A0A9D2ASG6</accession>
<protein>
    <recommendedName>
        <fullName evidence="1">Shikimate kinase</fullName>
        <shortName evidence="1">SK</shortName>
        <ecNumber evidence="1">2.7.1.71</ecNumber>
    </recommendedName>
</protein>
<dbReference type="InterPro" id="IPR031322">
    <property type="entry name" value="Shikimate/glucono_kinase"/>
</dbReference>
<keyword evidence="1 2" id="KW-0418">Kinase</keyword>
<feature type="binding site" evidence="1">
    <location>
        <position position="82"/>
    </location>
    <ligand>
        <name>substrate</name>
    </ligand>
</feature>
<feature type="binding site" evidence="1">
    <location>
        <position position="37"/>
    </location>
    <ligand>
        <name>substrate</name>
    </ligand>
</feature>
<evidence type="ECO:0000313" key="2">
    <source>
        <dbReference type="EMBL" id="HIX47484.1"/>
    </source>
</evidence>
<comment type="cofactor">
    <cofactor evidence="1">
        <name>Mg(2+)</name>
        <dbReference type="ChEBI" id="CHEBI:18420"/>
    </cofactor>
    <text evidence="1">Binds 1 Mg(2+) ion per subunit.</text>
</comment>
<comment type="subcellular location">
    <subcellularLocation>
        <location evidence="1">Cytoplasm</location>
    </subcellularLocation>
</comment>
<dbReference type="PANTHER" id="PTHR43515:SF1">
    <property type="entry name" value="THREONINE SYNTHASE-LIKE 1"/>
    <property type="match status" value="1"/>
</dbReference>
<keyword evidence="1" id="KW-0067">ATP-binding</keyword>
<comment type="caution">
    <text evidence="1">Lacks conserved residue(s) required for the propagation of feature annotation.</text>
</comment>
<evidence type="ECO:0000313" key="3">
    <source>
        <dbReference type="Proteomes" id="UP000824243"/>
    </source>
</evidence>
<dbReference type="GO" id="GO:0009423">
    <property type="term" value="P:chorismate biosynthetic process"/>
    <property type="evidence" value="ECO:0007669"/>
    <property type="project" value="UniProtKB-UniRule"/>
</dbReference>
<comment type="pathway">
    <text evidence="1">Metabolic intermediate biosynthesis; chorismate biosynthesis; chorismate from D-erythrose 4-phosphate and phosphoenolpyruvate: step 5/7.</text>
</comment>
<dbReference type="SUPFAM" id="SSF52540">
    <property type="entry name" value="P-loop containing nucleoside triphosphate hydrolases"/>
    <property type="match status" value="1"/>
</dbReference>
<dbReference type="GO" id="GO:0000287">
    <property type="term" value="F:magnesium ion binding"/>
    <property type="evidence" value="ECO:0007669"/>
    <property type="project" value="UniProtKB-UniRule"/>
</dbReference>
<dbReference type="CDD" id="cd00464">
    <property type="entry name" value="SK"/>
    <property type="match status" value="1"/>
</dbReference>
<dbReference type="GO" id="GO:0004765">
    <property type="term" value="F:shikimate kinase activity"/>
    <property type="evidence" value="ECO:0007669"/>
    <property type="project" value="UniProtKB-UniRule"/>
</dbReference>
<dbReference type="InterPro" id="IPR000623">
    <property type="entry name" value="Shikimate_kinase/TSH1"/>
</dbReference>
<dbReference type="PRINTS" id="PR01100">
    <property type="entry name" value="SHIKIMTKNASE"/>
</dbReference>
<gene>
    <name evidence="1" type="primary">aroK</name>
    <name evidence="2" type="ORF">H9981_00435</name>
</gene>
<dbReference type="EMBL" id="DXFA01000008">
    <property type="protein sequence ID" value="HIX47484.1"/>
    <property type="molecule type" value="Genomic_DNA"/>
</dbReference>
<dbReference type="GO" id="GO:0009073">
    <property type="term" value="P:aromatic amino acid family biosynthetic process"/>
    <property type="evidence" value="ECO:0007669"/>
    <property type="project" value="UniProtKB-KW"/>
</dbReference>
<dbReference type="InterPro" id="IPR027417">
    <property type="entry name" value="P-loop_NTPase"/>
</dbReference>
<dbReference type="Pfam" id="PF01202">
    <property type="entry name" value="SKI"/>
    <property type="match status" value="1"/>
</dbReference>
<organism evidence="2 3">
    <name type="scientific">Candidatus Mediterraneibacter caccavium</name>
    <dbReference type="NCBI Taxonomy" id="2838661"/>
    <lineage>
        <taxon>Bacteria</taxon>
        <taxon>Bacillati</taxon>
        <taxon>Bacillota</taxon>
        <taxon>Clostridia</taxon>
        <taxon>Lachnospirales</taxon>
        <taxon>Lachnospiraceae</taxon>
        <taxon>Mediterraneibacter</taxon>
    </lineage>
</organism>
<feature type="binding site" evidence="1">
    <location>
        <position position="19"/>
    </location>
    <ligand>
        <name>Mg(2+)</name>
        <dbReference type="ChEBI" id="CHEBI:18420"/>
    </ligand>
</feature>
<reference evidence="2" key="1">
    <citation type="journal article" date="2021" name="PeerJ">
        <title>Extensive microbial diversity within the chicken gut microbiome revealed by metagenomics and culture.</title>
        <authorList>
            <person name="Gilroy R."/>
            <person name="Ravi A."/>
            <person name="Getino M."/>
            <person name="Pursley I."/>
            <person name="Horton D.L."/>
            <person name="Alikhan N.F."/>
            <person name="Baker D."/>
            <person name="Gharbi K."/>
            <person name="Hall N."/>
            <person name="Watson M."/>
            <person name="Adriaenssens E.M."/>
            <person name="Foster-Nyarko E."/>
            <person name="Jarju S."/>
            <person name="Secka A."/>
            <person name="Antonio M."/>
            <person name="Oren A."/>
            <person name="Chaudhuri R.R."/>
            <person name="La Ragione R."/>
            <person name="Hildebrand F."/>
            <person name="Pallen M.J."/>
        </authorList>
    </citation>
    <scope>NUCLEOTIDE SEQUENCE</scope>
    <source>
        <strain evidence="2">ChiSjej5B23-15282</strain>
    </source>
</reference>
<dbReference type="EC" id="2.7.1.71" evidence="1"/>
<comment type="similarity">
    <text evidence="1">Belongs to the shikimate kinase family.</text>
</comment>
<keyword evidence="1" id="KW-0808">Transferase</keyword>
<dbReference type="GO" id="GO:0005524">
    <property type="term" value="F:ATP binding"/>
    <property type="evidence" value="ECO:0007669"/>
    <property type="project" value="UniProtKB-UniRule"/>
</dbReference>